<protein>
    <submittedName>
        <fullName evidence="2">Uncharacterized protein</fullName>
    </submittedName>
</protein>
<feature type="region of interest" description="Disordered" evidence="1">
    <location>
        <begin position="216"/>
        <end position="235"/>
    </location>
</feature>
<accession>A0A5J4YU10</accession>
<name>A0A5J4YU10_PORPP</name>
<dbReference type="EMBL" id="VRMN01000004">
    <property type="protein sequence ID" value="KAA8494725.1"/>
    <property type="molecule type" value="Genomic_DNA"/>
</dbReference>
<dbReference type="Proteomes" id="UP000324585">
    <property type="component" value="Unassembled WGS sequence"/>
</dbReference>
<keyword evidence="3" id="KW-1185">Reference proteome</keyword>
<evidence type="ECO:0000313" key="3">
    <source>
        <dbReference type="Proteomes" id="UP000324585"/>
    </source>
</evidence>
<dbReference type="AlphaFoldDB" id="A0A5J4YU10"/>
<comment type="caution">
    <text evidence="2">The sequence shown here is derived from an EMBL/GenBank/DDBJ whole genome shotgun (WGS) entry which is preliminary data.</text>
</comment>
<dbReference type="OrthoDB" id="10256443at2759"/>
<feature type="compositionally biased region" description="Low complexity" evidence="1">
    <location>
        <begin position="223"/>
        <end position="232"/>
    </location>
</feature>
<reference evidence="3" key="1">
    <citation type="journal article" date="2019" name="Nat. Commun.">
        <title>Expansion of phycobilisome linker gene families in mesophilic red algae.</title>
        <authorList>
            <person name="Lee J."/>
            <person name="Kim D."/>
            <person name="Bhattacharya D."/>
            <person name="Yoon H.S."/>
        </authorList>
    </citation>
    <scope>NUCLEOTIDE SEQUENCE [LARGE SCALE GENOMIC DNA]</scope>
    <source>
        <strain evidence="3">CCMP 1328</strain>
    </source>
</reference>
<evidence type="ECO:0000313" key="2">
    <source>
        <dbReference type="EMBL" id="KAA8494725.1"/>
    </source>
</evidence>
<evidence type="ECO:0000256" key="1">
    <source>
        <dbReference type="SAM" id="MobiDB-lite"/>
    </source>
</evidence>
<gene>
    <name evidence="2" type="ORF">FVE85_2966</name>
</gene>
<sequence length="494" mass="53419">MATLGVTRRDILLSAQPATAWSLAVRIAIEPSRVLRECATGALFPPITRTARSASCRPHPVVKIDPTVLLLSPTARTHTRMRSSSIIALLDREHHRTRRRWPGGCAPQEQKLSCDSRRGAGDGARVAKQAIQVAGYHKMAMKTELLVLILSAGMTAAELAATIEKLKQSSKSIGTHKRRQLYWDAYTKMSSKASSSVADGAYVFLKYSAPVTAAEGGGGDGDAVGSSSASSQDDGKVELAELTKRQKGMIQSGSIEILGRALKPPEDPASKGWCVAFSEEGAQIAWDDLMSGEPAIYITPEAVWVGTRHKRALCKNTGAPLKTVKDVEKFVAELKPENPLRSVSFAGNEPPSVNDYNVMLAGTFKLDGPLPPSIGLVNTTSTSEIYDYFLDRKNEALISEANKMLGQMLADTNKGLTPLISASSTKEAAVAYKSALMKKVFVHESMKKFINKAREDGSVELCVIRGDMAKTGEFGQYGGIVFEMFYRVDLSTMT</sequence>
<proteinExistence type="predicted"/>
<organism evidence="2 3">
    <name type="scientific">Porphyridium purpureum</name>
    <name type="common">Red alga</name>
    <name type="synonym">Porphyridium cruentum</name>
    <dbReference type="NCBI Taxonomy" id="35688"/>
    <lineage>
        <taxon>Eukaryota</taxon>
        <taxon>Rhodophyta</taxon>
        <taxon>Bangiophyceae</taxon>
        <taxon>Porphyridiales</taxon>
        <taxon>Porphyridiaceae</taxon>
        <taxon>Porphyridium</taxon>
    </lineage>
</organism>